<dbReference type="Proteomes" id="UP000011866">
    <property type="component" value="Chromosome"/>
</dbReference>
<dbReference type="GeneID" id="79175460"/>
<keyword evidence="2" id="KW-1185">Reference proteome</keyword>
<proteinExistence type="predicted"/>
<evidence type="ECO:0000313" key="1">
    <source>
        <dbReference type="EMBL" id="CCU70912.1"/>
    </source>
</evidence>
<reference evidence="1 2" key="1">
    <citation type="journal article" date="2013" name="Genome Announc.">
        <title>Genome Sequence of Thalassolituus oleivorans MIL-1 (DSM 14913T).</title>
        <authorList>
            <person name="Golyshin P.N."/>
            <person name="Werner J."/>
            <person name="Chernikova T.N."/>
            <person name="Tran H."/>
            <person name="Ferrer M."/>
            <person name="Yakimov M.M."/>
            <person name="Teeling H."/>
            <person name="Golyshina O.V."/>
        </authorList>
    </citation>
    <scope>NUCLEOTIDE SEQUENCE [LARGE SCALE GENOMIC DNA]</scope>
    <source>
        <strain evidence="1 2">MIL-1</strain>
    </source>
</reference>
<name>M5DP46_9GAMM</name>
<dbReference type="AlphaFoldDB" id="M5DP46"/>
<evidence type="ECO:0000313" key="2">
    <source>
        <dbReference type="Proteomes" id="UP000011866"/>
    </source>
</evidence>
<protein>
    <submittedName>
        <fullName evidence="1">Uncharacterized protein</fullName>
    </submittedName>
</protein>
<organism evidence="1 2">
    <name type="scientific">Thalassolituus oleivorans MIL-1</name>
    <dbReference type="NCBI Taxonomy" id="1298593"/>
    <lineage>
        <taxon>Bacteria</taxon>
        <taxon>Pseudomonadati</taxon>
        <taxon>Pseudomonadota</taxon>
        <taxon>Gammaproteobacteria</taxon>
        <taxon>Oceanospirillales</taxon>
        <taxon>Oceanospirillaceae</taxon>
        <taxon>Thalassolituus</taxon>
    </lineage>
</organism>
<dbReference type="RefSeq" id="WP_015485652.1">
    <property type="nucleotide sequence ID" value="NC_020888.1"/>
</dbReference>
<sequence>MNNWKFKDRAEVAQAIKDEGLEYFVTGYSQSTQMPDEELEKIFEKAAQVYEDFKEVLEELAESVGIKT</sequence>
<gene>
    <name evidence="1" type="ORF">TOL_0473</name>
</gene>
<dbReference type="KEGG" id="tol:TOL_0473"/>
<dbReference type="HOGENOM" id="CLU_2792626_0_0_6"/>
<dbReference type="EMBL" id="HF680312">
    <property type="protein sequence ID" value="CCU70912.1"/>
    <property type="molecule type" value="Genomic_DNA"/>
</dbReference>
<accession>M5DP46</accession>